<gene>
    <name evidence="1" type="ORF">EV702DRAFT_1154093</name>
</gene>
<keyword evidence="2" id="KW-1185">Reference proteome</keyword>
<dbReference type="AlphaFoldDB" id="A0A9P6ZFZ1"/>
<accession>A0A9P6ZFZ1</accession>
<evidence type="ECO:0008006" key="3">
    <source>
        <dbReference type="Google" id="ProtNLM"/>
    </source>
</evidence>
<evidence type="ECO:0000313" key="1">
    <source>
        <dbReference type="EMBL" id="KAG1764483.1"/>
    </source>
</evidence>
<protein>
    <recommendedName>
        <fullName evidence="3">F-box domain-containing protein</fullName>
    </recommendedName>
</protein>
<evidence type="ECO:0000313" key="2">
    <source>
        <dbReference type="Proteomes" id="UP000714275"/>
    </source>
</evidence>
<dbReference type="Proteomes" id="UP000714275">
    <property type="component" value="Unassembled WGS sequence"/>
</dbReference>
<comment type="caution">
    <text evidence="1">The sequence shown here is derived from an EMBL/GenBank/DDBJ whole genome shotgun (WGS) entry which is preliminary data.</text>
</comment>
<organism evidence="1 2">
    <name type="scientific">Suillus placidus</name>
    <dbReference type="NCBI Taxonomy" id="48579"/>
    <lineage>
        <taxon>Eukaryota</taxon>
        <taxon>Fungi</taxon>
        <taxon>Dikarya</taxon>
        <taxon>Basidiomycota</taxon>
        <taxon>Agaricomycotina</taxon>
        <taxon>Agaricomycetes</taxon>
        <taxon>Agaricomycetidae</taxon>
        <taxon>Boletales</taxon>
        <taxon>Suillineae</taxon>
        <taxon>Suillaceae</taxon>
        <taxon>Suillus</taxon>
    </lineage>
</organism>
<proteinExistence type="predicted"/>
<sequence length="283" mass="32283">MHRALLIPEVLLDICTHLKQIGQPSYAYAEKPLYRRSLAVLATTCKTFYEPAMDFLWADMNTLLPLLGCVTRLHPMIYPRAQMSWSRGIEPLSELESSQFLRHSGRVRSMYVPSDEEFHLLRAFPFETCLFPKLLSLSWVVIFTRYLHFFLSPRLRICYIAIVQPELPRDSIGTRCAALENLDIETMGVMALAPHLSETVRSCKALVRLQCPPLDSAAWKHLSTVPTLRNVAIRQENVSNPPSKLDTHELSLTTFLNITTLHFCYAPIADITAIIQHSEFLSL</sequence>
<reference evidence="1" key="1">
    <citation type="journal article" date="2020" name="New Phytol.">
        <title>Comparative genomics reveals dynamic genome evolution in host specialist ectomycorrhizal fungi.</title>
        <authorList>
            <person name="Lofgren L.A."/>
            <person name="Nguyen N.H."/>
            <person name="Vilgalys R."/>
            <person name="Ruytinx J."/>
            <person name="Liao H.L."/>
            <person name="Branco S."/>
            <person name="Kuo A."/>
            <person name="LaButti K."/>
            <person name="Lipzen A."/>
            <person name="Andreopoulos W."/>
            <person name="Pangilinan J."/>
            <person name="Riley R."/>
            <person name="Hundley H."/>
            <person name="Na H."/>
            <person name="Barry K."/>
            <person name="Grigoriev I.V."/>
            <person name="Stajich J.E."/>
            <person name="Kennedy P.G."/>
        </authorList>
    </citation>
    <scope>NUCLEOTIDE SEQUENCE</scope>
    <source>
        <strain evidence="1">DOB743</strain>
    </source>
</reference>
<name>A0A9P6ZFZ1_9AGAM</name>
<feature type="non-terminal residue" evidence="1">
    <location>
        <position position="1"/>
    </location>
</feature>
<dbReference type="EMBL" id="JABBWD010000125">
    <property type="protein sequence ID" value="KAG1764483.1"/>
    <property type="molecule type" value="Genomic_DNA"/>
</dbReference>
<dbReference type="OrthoDB" id="3543113at2759"/>